<reference evidence="1" key="1">
    <citation type="submission" date="2020-03" db="EMBL/GenBank/DDBJ databases">
        <title>The deep terrestrial virosphere.</title>
        <authorList>
            <person name="Holmfeldt K."/>
            <person name="Nilsson E."/>
            <person name="Simone D."/>
            <person name="Lopez-Fernandez M."/>
            <person name="Wu X."/>
            <person name="de Brujin I."/>
            <person name="Lundin D."/>
            <person name="Andersson A."/>
            <person name="Bertilsson S."/>
            <person name="Dopson M."/>
        </authorList>
    </citation>
    <scope>NUCLEOTIDE SEQUENCE</scope>
    <source>
        <strain evidence="1">MM415B00797</strain>
    </source>
</reference>
<proteinExistence type="predicted"/>
<dbReference type="AlphaFoldDB" id="A0A6M3J0B7"/>
<dbReference type="EMBL" id="MT141467">
    <property type="protein sequence ID" value="QJA62322.1"/>
    <property type="molecule type" value="Genomic_DNA"/>
</dbReference>
<sequence>MSQGSASYIANEIFNPNVMKGIYDVIAPLYPDSLKIQEAFFPYEEYTTDEAINYFQHNYWGKTPPTSLGADPMSIGIPSGFYKQYEFGYWGEQSVFNNKDLLQVKNPVQPYKADGVTPNLWGEGMMTQAIMHQKYRFNTLKEAFCSALISAGTFHFYGDGIDAYYPGPGSTNYILNPHYRLDCSVAGTVTSGGWATGGTWATKASAKPIYDINQMILYMAQKLGLQVSEIWLSRLMAQYIIDADETAQWVQRSPRLAESMLTVESGLSALNKVVGGGEGLKWVIEDRTYPDRMIITSTTVASTSTSCTVDNDICVGASTTPTLMFHKKDGREALVTATNVSSNTISFTAAHLPLSMEPGDFIIYNKRYMDEDKVIFKTTRSDLQKFGSLPVQTSPEDSLSPGVHLYAQEIIRKPNWHVTQGTFFQGGPVVFQNGGWCTLKVIV</sequence>
<accession>A0A6M3J0B7</accession>
<organism evidence="1">
    <name type="scientific">viral metagenome</name>
    <dbReference type="NCBI Taxonomy" id="1070528"/>
    <lineage>
        <taxon>unclassified sequences</taxon>
        <taxon>metagenomes</taxon>
        <taxon>organismal metagenomes</taxon>
    </lineage>
</organism>
<protein>
    <submittedName>
        <fullName evidence="1">Uncharacterized protein</fullName>
    </submittedName>
</protein>
<gene>
    <name evidence="1" type="ORF">MM415B00797_0037</name>
</gene>
<name>A0A6M3J0B7_9ZZZZ</name>
<evidence type="ECO:0000313" key="1">
    <source>
        <dbReference type="EMBL" id="QJA62322.1"/>
    </source>
</evidence>